<name>A0A8T2GW50_9BRAS</name>
<evidence type="ECO:0000256" key="8">
    <source>
        <dbReference type="SAM" id="SignalP"/>
    </source>
</evidence>
<proteinExistence type="inferred from homology"/>
<dbReference type="PANTHER" id="PTHR47966:SF84">
    <property type="entry name" value="EUKARYOTIC ASPARTYL PROTEASE FAMILY PROTEIN"/>
    <property type="match status" value="1"/>
</dbReference>
<evidence type="ECO:0000313" key="10">
    <source>
        <dbReference type="EMBL" id="KAG7651084.1"/>
    </source>
</evidence>
<accession>A0A8T2GW50</accession>
<feature type="active site" evidence="6">
    <location>
        <position position="76"/>
    </location>
</feature>
<evidence type="ECO:0000256" key="2">
    <source>
        <dbReference type="ARBA" id="ARBA00022670"/>
    </source>
</evidence>
<dbReference type="CDD" id="cd05471">
    <property type="entry name" value="pepsin_like"/>
    <property type="match status" value="1"/>
</dbReference>
<dbReference type="EMBL" id="JAEFBK010000001">
    <property type="protein sequence ID" value="KAG7651084.1"/>
    <property type="molecule type" value="Genomic_DNA"/>
</dbReference>
<dbReference type="PROSITE" id="PS51767">
    <property type="entry name" value="PEPTIDASE_A1"/>
    <property type="match status" value="1"/>
</dbReference>
<organism evidence="10 11">
    <name type="scientific">Arabidopsis thaliana x Arabidopsis arenosa</name>
    <dbReference type="NCBI Taxonomy" id="1240361"/>
    <lineage>
        <taxon>Eukaryota</taxon>
        <taxon>Viridiplantae</taxon>
        <taxon>Streptophyta</taxon>
        <taxon>Embryophyta</taxon>
        <taxon>Tracheophyta</taxon>
        <taxon>Spermatophyta</taxon>
        <taxon>Magnoliopsida</taxon>
        <taxon>eudicotyledons</taxon>
        <taxon>Gunneridae</taxon>
        <taxon>Pentapetalae</taxon>
        <taxon>rosids</taxon>
        <taxon>malvids</taxon>
        <taxon>Brassicales</taxon>
        <taxon>Brassicaceae</taxon>
        <taxon>Camelineae</taxon>
        <taxon>Arabidopsis</taxon>
    </lineage>
</organism>
<comment type="similarity">
    <text evidence="1">Belongs to the peptidase A1 family.</text>
</comment>
<evidence type="ECO:0000256" key="5">
    <source>
        <dbReference type="ARBA" id="ARBA00023145"/>
    </source>
</evidence>
<dbReference type="GO" id="GO:0006508">
    <property type="term" value="P:proteolysis"/>
    <property type="evidence" value="ECO:0007669"/>
    <property type="project" value="UniProtKB-KW"/>
</dbReference>
<evidence type="ECO:0000256" key="1">
    <source>
        <dbReference type="ARBA" id="ARBA00007447"/>
    </source>
</evidence>
<dbReference type="InterPro" id="IPR034164">
    <property type="entry name" value="Pepsin-like_dom"/>
</dbReference>
<evidence type="ECO:0000256" key="6">
    <source>
        <dbReference type="PIRSR" id="PIRSR601461-1"/>
    </source>
</evidence>
<dbReference type="InterPro" id="IPR001969">
    <property type="entry name" value="Aspartic_peptidase_AS"/>
</dbReference>
<keyword evidence="11" id="KW-1185">Reference proteome</keyword>
<dbReference type="PANTHER" id="PTHR47966">
    <property type="entry name" value="BETA-SITE APP-CLEAVING ENZYME, ISOFORM A-RELATED"/>
    <property type="match status" value="1"/>
</dbReference>
<feature type="active site" evidence="6">
    <location>
        <position position="269"/>
    </location>
</feature>
<gene>
    <name evidence="10" type="ORF">ISN45_At01g059770</name>
</gene>
<evidence type="ECO:0000313" key="11">
    <source>
        <dbReference type="Proteomes" id="UP000694240"/>
    </source>
</evidence>
<evidence type="ECO:0000256" key="3">
    <source>
        <dbReference type="ARBA" id="ARBA00022750"/>
    </source>
</evidence>
<evidence type="ECO:0000256" key="7">
    <source>
        <dbReference type="PIRSR" id="PIRSR601461-2"/>
    </source>
</evidence>
<sequence length="378" mass="42226">MSFSTRTTTTKMQILLLFLVIQLCHGSNDTVSISLKRHTLNVGGTSFVGLKNFDGVVFYGEISVGSPPQKFNVVFDTGSTDLWVPSKEWPEETDHKHPKFDKDASKTCRLMKGAEVNIAYETGSVVGILAQDNVNVGGVVIKSQDLFLARNPDTYFRSVKFDGVLGLGIKSSRAQGSVTVWENMVKQKLITKPIFSLYLRPHKGDGGEDPNGGQIMFGGFDPKQFKGEHVYVPMKLSDDRWKIKMSKIYINGKPAINFCDDVECTAMVDSGSTDIFGPDEAVGKIYKEIGATKVIIRCEQFPALPDIYFEIGGKHLRLTKHDYVEVKTNPKKSCRLRIVKSKNRRKDWVLGEAFMTKFHTVFDYGDVKTPRIGFAEAI</sequence>
<feature type="domain" description="Peptidase A1" evidence="9">
    <location>
        <begin position="58"/>
        <end position="375"/>
    </location>
</feature>
<dbReference type="GO" id="GO:0004190">
    <property type="term" value="F:aspartic-type endopeptidase activity"/>
    <property type="evidence" value="ECO:0007669"/>
    <property type="project" value="UniProtKB-KW"/>
</dbReference>
<feature type="chain" id="PRO_5035799670" evidence="8">
    <location>
        <begin position="27"/>
        <end position="378"/>
    </location>
</feature>
<keyword evidence="7" id="KW-1015">Disulfide bond</keyword>
<dbReference type="Proteomes" id="UP000694240">
    <property type="component" value="Chromosome 1"/>
</dbReference>
<dbReference type="InterPro" id="IPR033121">
    <property type="entry name" value="PEPTIDASE_A1"/>
</dbReference>
<keyword evidence="4" id="KW-0378">Hydrolase</keyword>
<feature type="signal peptide" evidence="8">
    <location>
        <begin position="1"/>
        <end position="26"/>
    </location>
</feature>
<dbReference type="FunFam" id="2.40.70.10:FF:000115">
    <property type="entry name" value="Lysosomal aspartic protease"/>
    <property type="match status" value="1"/>
</dbReference>
<keyword evidence="2" id="KW-0645">Protease</keyword>
<feature type="disulfide bond" evidence="7">
    <location>
        <begin position="298"/>
        <end position="334"/>
    </location>
</feature>
<keyword evidence="5" id="KW-0865">Zymogen</keyword>
<dbReference type="Pfam" id="PF00026">
    <property type="entry name" value="Asp"/>
    <property type="match status" value="1"/>
</dbReference>
<evidence type="ECO:0000256" key="4">
    <source>
        <dbReference type="ARBA" id="ARBA00022801"/>
    </source>
</evidence>
<keyword evidence="3" id="KW-0064">Aspartyl protease</keyword>
<comment type="caution">
    <text evidence="10">The sequence shown here is derived from an EMBL/GenBank/DDBJ whole genome shotgun (WGS) entry which is preliminary data.</text>
</comment>
<evidence type="ECO:0000259" key="9">
    <source>
        <dbReference type="PROSITE" id="PS51767"/>
    </source>
</evidence>
<protein>
    <submittedName>
        <fullName evidence="10">Aspartic peptidase domain superfamily</fullName>
    </submittedName>
</protein>
<dbReference type="InterPro" id="IPR001461">
    <property type="entry name" value="Aspartic_peptidase_A1"/>
</dbReference>
<reference evidence="10 11" key="1">
    <citation type="submission" date="2020-12" db="EMBL/GenBank/DDBJ databases">
        <title>Concerted genomic and epigenomic changes stabilize Arabidopsis allopolyploids.</title>
        <authorList>
            <person name="Chen Z."/>
        </authorList>
    </citation>
    <scope>NUCLEOTIDE SEQUENCE [LARGE SCALE GENOMIC DNA]</scope>
    <source>
        <strain evidence="10">Allo738</strain>
        <tissue evidence="10">Leaf</tissue>
    </source>
</reference>
<dbReference type="AlphaFoldDB" id="A0A8T2GW50"/>
<keyword evidence="8" id="KW-0732">Signal</keyword>
<dbReference type="PROSITE" id="PS00141">
    <property type="entry name" value="ASP_PROTEASE"/>
    <property type="match status" value="2"/>
</dbReference>